<evidence type="ECO:0000256" key="3">
    <source>
        <dbReference type="ARBA" id="ARBA00022618"/>
    </source>
</evidence>
<proteinExistence type="inferred from homology"/>
<dbReference type="eggNOG" id="KOG2655">
    <property type="taxonomic scope" value="Eukaryota"/>
</dbReference>
<dbReference type="PANTHER" id="PTHR18884">
    <property type="entry name" value="SEPTIN"/>
    <property type="match status" value="1"/>
</dbReference>
<dbReference type="Gene3D" id="2.60.120.650">
    <property type="entry name" value="Cupin"/>
    <property type="match status" value="1"/>
</dbReference>
<name>T1J6H9_STRMM</name>
<keyword evidence="8" id="KW-0175">Coiled coil</keyword>
<dbReference type="GO" id="GO:0005525">
    <property type="term" value="F:GTP binding"/>
    <property type="evidence" value="ECO:0007669"/>
    <property type="project" value="UniProtKB-KW"/>
</dbReference>
<evidence type="ECO:0000256" key="6">
    <source>
        <dbReference type="ARBA" id="ARBA00023306"/>
    </source>
</evidence>
<sequence length="645" mass="75801">MEGERDYIGFATLPDQIHRKSVKKGFEFTFMVVGDSGLGKSTLINNLFLCDLYRERKVPNAEERVDKTVNISKNSVDIEEQGLKVKVNIVDTPGFGDAINCEESWKTIENYIDEQFQQFFKDESGLHRKNIQDNRVHCCLYFIPPYGHGLRHLDIEFLRRLDHKVNIIPVIAKADTLSPDEVKKLKKRVLEELEASNVQIFKFPECDSDEEEEFKQQEKELKASVPFAVIGSNQVVELNGKKVRGRMYPWGIVEIENPTYSDFNKLRALLLGSHMQDLKDITRDVHYENYRAQHISKVSQNLTKELSKLKGDVNNESFEGVSETDRLLQQKDEEIRRMQDMLNQMQEKLRATGRDKQNKENESPADHKRDTAYFFPAIQEHTIVYSRYQLVKILPYWDWTKLYYKDCLITNPYYEKHKLLLEDCQSCESVESLDHLTNVSQWEISEDYLKNDIPLIILDATESWPIMKHQFSIENITQIYLSHNEIDNFQPCSMSTNLRQRGDNYFKQFLKRIGSRDTKRWFAHWENCDKQASKALRHLYHRPYLLPTMIDTSEPNWVFLSSTYSSRSYKKVQVLSEMMWFAQIRGTNRIKLIPKEPCANLCTRIIDTLYEGEILLFTDFMWRFEYMPGEDDVNIALAGGGLWER</sequence>
<dbReference type="Gene3D" id="3.40.50.300">
    <property type="entry name" value="P-loop containing nucleotide triphosphate hydrolases"/>
    <property type="match status" value="1"/>
</dbReference>
<evidence type="ECO:0000256" key="1">
    <source>
        <dbReference type="ARBA" id="ARBA00004496"/>
    </source>
</evidence>
<dbReference type="EnsemblMetazoa" id="SMAR009250-RA">
    <property type="protein sequence ID" value="SMAR009250-PA"/>
    <property type="gene ID" value="SMAR009250"/>
</dbReference>
<reference evidence="11" key="1">
    <citation type="submission" date="2011-05" db="EMBL/GenBank/DDBJ databases">
        <authorList>
            <person name="Richards S.R."/>
            <person name="Qu J."/>
            <person name="Jiang H."/>
            <person name="Jhangiani S.N."/>
            <person name="Agravi P."/>
            <person name="Goodspeed R."/>
            <person name="Gross S."/>
            <person name="Mandapat C."/>
            <person name="Jackson L."/>
            <person name="Mathew T."/>
            <person name="Pu L."/>
            <person name="Thornton R."/>
            <person name="Saada N."/>
            <person name="Wilczek-Boney K.B."/>
            <person name="Lee S."/>
            <person name="Kovar C."/>
            <person name="Wu Y."/>
            <person name="Scherer S.E."/>
            <person name="Worley K.C."/>
            <person name="Muzny D.M."/>
            <person name="Gibbs R."/>
        </authorList>
    </citation>
    <scope>NUCLEOTIDE SEQUENCE</scope>
    <source>
        <strain evidence="11">Brora</strain>
    </source>
</reference>
<dbReference type="InterPro" id="IPR030379">
    <property type="entry name" value="G_SEPTIN_dom"/>
</dbReference>
<dbReference type="PROSITE" id="PS51719">
    <property type="entry name" value="G_SEPTIN"/>
    <property type="match status" value="1"/>
</dbReference>
<dbReference type="GO" id="GO:0051301">
    <property type="term" value="P:cell division"/>
    <property type="evidence" value="ECO:0007669"/>
    <property type="project" value="UniProtKB-KW"/>
</dbReference>
<accession>T1J6H9</accession>
<dbReference type="FunFam" id="3.40.50.300:FF:000064">
    <property type="entry name" value="Septin 4"/>
    <property type="match status" value="1"/>
</dbReference>
<keyword evidence="6" id="KW-0131">Cell cycle</keyword>
<dbReference type="Proteomes" id="UP000014500">
    <property type="component" value="Unassembled WGS sequence"/>
</dbReference>
<keyword evidence="3" id="KW-0132">Cell division</keyword>
<organism evidence="10 11">
    <name type="scientific">Strigamia maritima</name>
    <name type="common">European centipede</name>
    <name type="synonym">Geophilus maritimus</name>
    <dbReference type="NCBI Taxonomy" id="126957"/>
    <lineage>
        <taxon>Eukaryota</taxon>
        <taxon>Metazoa</taxon>
        <taxon>Ecdysozoa</taxon>
        <taxon>Arthropoda</taxon>
        <taxon>Myriapoda</taxon>
        <taxon>Chilopoda</taxon>
        <taxon>Pleurostigmophora</taxon>
        <taxon>Geophilomorpha</taxon>
        <taxon>Linotaeniidae</taxon>
        <taxon>Strigamia</taxon>
    </lineage>
</organism>
<keyword evidence="2" id="KW-0963">Cytoplasm</keyword>
<evidence type="ECO:0000256" key="5">
    <source>
        <dbReference type="ARBA" id="ARBA00023134"/>
    </source>
</evidence>
<dbReference type="STRING" id="126957.T1J6H9"/>
<dbReference type="Pfam" id="PF00735">
    <property type="entry name" value="Septin"/>
    <property type="match status" value="1"/>
</dbReference>
<evidence type="ECO:0000313" key="10">
    <source>
        <dbReference type="EnsemblMetazoa" id="SMAR009250-PA"/>
    </source>
</evidence>
<dbReference type="InterPro" id="IPR016491">
    <property type="entry name" value="Septin"/>
</dbReference>
<evidence type="ECO:0000313" key="11">
    <source>
        <dbReference type="Proteomes" id="UP000014500"/>
    </source>
</evidence>
<evidence type="ECO:0000256" key="7">
    <source>
        <dbReference type="RuleBase" id="RU004560"/>
    </source>
</evidence>
<keyword evidence="11" id="KW-1185">Reference proteome</keyword>
<dbReference type="InterPro" id="IPR027417">
    <property type="entry name" value="P-loop_NTPase"/>
</dbReference>
<dbReference type="PhylomeDB" id="T1J6H9"/>
<dbReference type="GO" id="GO:0005737">
    <property type="term" value="C:cytoplasm"/>
    <property type="evidence" value="ECO:0007669"/>
    <property type="project" value="UniProtKB-SubCell"/>
</dbReference>
<dbReference type="SUPFAM" id="SSF51197">
    <property type="entry name" value="Clavaminate synthase-like"/>
    <property type="match status" value="1"/>
</dbReference>
<keyword evidence="5 7" id="KW-0342">GTP-binding</keyword>
<protein>
    <recommendedName>
        <fullName evidence="9">Septin-type G domain-containing protein</fullName>
    </recommendedName>
</protein>
<feature type="coiled-coil region" evidence="8">
    <location>
        <begin position="328"/>
        <end position="362"/>
    </location>
</feature>
<dbReference type="HOGENOM" id="CLU_424754_0_0_1"/>
<comment type="subcellular location">
    <subcellularLocation>
        <location evidence="1">Cytoplasm</location>
    </subcellularLocation>
</comment>
<evidence type="ECO:0000256" key="8">
    <source>
        <dbReference type="SAM" id="Coils"/>
    </source>
</evidence>
<dbReference type="EMBL" id="JH431878">
    <property type="status" value="NOT_ANNOTATED_CDS"/>
    <property type="molecule type" value="Genomic_DNA"/>
</dbReference>
<dbReference type="SUPFAM" id="SSF52540">
    <property type="entry name" value="P-loop containing nucleoside triphosphate hydrolases"/>
    <property type="match status" value="1"/>
</dbReference>
<feature type="domain" description="Septin-type G" evidence="9">
    <location>
        <begin position="24"/>
        <end position="297"/>
    </location>
</feature>
<reference evidence="10" key="2">
    <citation type="submission" date="2015-02" db="UniProtKB">
        <authorList>
            <consortium name="EnsemblMetazoa"/>
        </authorList>
    </citation>
    <scope>IDENTIFICATION</scope>
</reference>
<dbReference type="CDD" id="cd01850">
    <property type="entry name" value="CDC_Septin"/>
    <property type="match status" value="1"/>
</dbReference>
<dbReference type="AlphaFoldDB" id="T1J6H9"/>
<comment type="similarity">
    <text evidence="7">Belongs to the TRAFAC class TrmE-Era-EngA-EngB-Septin-like GTPase superfamily. Septin GTPase family.</text>
</comment>
<evidence type="ECO:0000256" key="2">
    <source>
        <dbReference type="ARBA" id="ARBA00022490"/>
    </source>
</evidence>
<evidence type="ECO:0000259" key="9">
    <source>
        <dbReference type="PROSITE" id="PS51719"/>
    </source>
</evidence>
<evidence type="ECO:0000256" key="4">
    <source>
        <dbReference type="ARBA" id="ARBA00022741"/>
    </source>
</evidence>
<keyword evidence="4 7" id="KW-0547">Nucleotide-binding</keyword>